<accession>A0ACD3QAH0</accession>
<protein>
    <submittedName>
        <fullName evidence="1">Uncharacterized protein</fullName>
    </submittedName>
</protein>
<keyword evidence="2" id="KW-1185">Reference proteome</keyword>
<dbReference type="EMBL" id="CM011694">
    <property type="protein sequence ID" value="TMS04206.1"/>
    <property type="molecule type" value="Genomic_DNA"/>
</dbReference>
<reference evidence="1" key="1">
    <citation type="submission" date="2018-11" db="EMBL/GenBank/DDBJ databases">
        <title>The sequence and de novo assembly of Larimichthys crocea genome using PacBio and Hi-C technologies.</title>
        <authorList>
            <person name="Xu P."/>
            <person name="Chen B."/>
            <person name="Zhou Z."/>
            <person name="Ke Q."/>
            <person name="Wu Y."/>
            <person name="Bai H."/>
            <person name="Pu F."/>
        </authorList>
    </citation>
    <scope>NUCLEOTIDE SEQUENCE</scope>
    <source>
        <tissue evidence="1">Muscle</tissue>
    </source>
</reference>
<evidence type="ECO:0000313" key="1">
    <source>
        <dbReference type="EMBL" id="TMS04206.1"/>
    </source>
</evidence>
<comment type="caution">
    <text evidence="1">The sequence shown here is derived from an EMBL/GenBank/DDBJ whole genome shotgun (WGS) entry which is preliminary data.</text>
</comment>
<name>A0ACD3QAH0_LARCR</name>
<sequence length="557" mass="64770">MQCAQNGNLEQEWVEKLRSLEEDNQKCKINLESQREEFEKMKDEVIKSKEESLKAAEERLSAESARKVSELKKKAEQKIGQIKKQLTSQLEEKEQTIKALQTNLEEIKSNETSSKRHTETLEEKTKTLQEALVKLKEEQEKQLEEILSNERLEREKSLEELKNMYEEKLSSLQRDLAQQEELQETESKLHEIEAKLKGAEEQNENLLAEINRLKEEISAKDAQLGQHQGAIKQVQNLSQPEGEMMVECSSVQQTKSAMENHSQMEELDGDSHESLKNSLSQMKNEKEKLQKDFTRLQKDIRLLRKEHEQDLEYIKKELLEENEKKLKLELEDAEMKHNSTIKQLMREFNTQMALKETELDSSVKETIAKALSVEEELISSHREEASQLRKLIAQKEDDLHRTVQKYEQVIQSREEEMGGRVWQVQKELEELKGRSQGTSEAQLAEKTTLLSEARLKEQGFVERIHSLEDKIKCFHRTTVVTHLGSTFKDPGFNSTDALSEATEMEYLRKVLFEYMMGRETKTMAKVITSMLKFPPDQAQKVLDKEDSKTTVSISLTR</sequence>
<organism evidence="1 2">
    <name type="scientific">Larimichthys crocea</name>
    <name type="common">Large yellow croaker</name>
    <name type="synonym">Pseudosciaena crocea</name>
    <dbReference type="NCBI Taxonomy" id="215358"/>
    <lineage>
        <taxon>Eukaryota</taxon>
        <taxon>Metazoa</taxon>
        <taxon>Chordata</taxon>
        <taxon>Craniata</taxon>
        <taxon>Vertebrata</taxon>
        <taxon>Euteleostomi</taxon>
        <taxon>Actinopterygii</taxon>
        <taxon>Neopterygii</taxon>
        <taxon>Teleostei</taxon>
        <taxon>Neoteleostei</taxon>
        <taxon>Acanthomorphata</taxon>
        <taxon>Eupercaria</taxon>
        <taxon>Sciaenidae</taxon>
        <taxon>Larimichthys</taxon>
    </lineage>
</organism>
<evidence type="ECO:0000313" key="2">
    <source>
        <dbReference type="Proteomes" id="UP000793456"/>
    </source>
</evidence>
<dbReference type="Proteomes" id="UP000793456">
    <property type="component" value="Chromosome XXI"/>
</dbReference>
<proteinExistence type="predicted"/>
<gene>
    <name evidence="1" type="ORF">E3U43_009363</name>
</gene>